<dbReference type="EMBL" id="ATHI01000004">
    <property type="protein sequence ID" value="EPR35412.1"/>
    <property type="molecule type" value="Genomic_DNA"/>
</dbReference>
<comment type="caution">
    <text evidence="1">The sequence shown here is derived from an EMBL/GenBank/DDBJ whole genome shotgun (WGS) entry which is preliminary data.</text>
</comment>
<keyword evidence="2" id="KW-1185">Reference proteome</keyword>
<dbReference type="Proteomes" id="UP000014975">
    <property type="component" value="Unassembled WGS sequence"/>
</dbReference>
<name>S7TDX6_9BACT</name>
<evidence type="ECO:0000313" key="2">
    <source>
        <dbReference type="Proteomes" id="UP000014975"/>
    </source>
</evidence>
<organism evidence="1 2">
    <name type="scientific">Alkalidesulfovibrio alkalitolerans DSM 16529</name>
    <dbReference type="NCBI Taxonomy" id="1121439"/>
    <lineage>
        <taxon>Bacteria</taxon>
        <taxon>Pseudomonadati</taxon>
        <taxon>Thermodesulfobacteriota</taxon>
        <taxon>Desulfovibrionia</taxon>
        <taxon>Desulfovibrionales</taxon>
        <taxon>Desulfovibrionaceae</taxon>
        <taxon>Alkalidesulfovibrio</taxon>
    </lineage>
</organism>
<proteinExistence type="predicted"/>
<protein>
    <submittedName>
        <fullName evidence="1">Uncharacterized protein</fullName>
    </submittedName>
</protein>
<gene>
    <name evidence="1" type="ORF">dsat_2113</name>
</gene>
<dbReference type="RefSeq" id="WP_020885999.1">
    <property type="nucleotide sequence ID" value="NZ_ATHI01000004.1"/>
</dbReference>
<reference evidence="1 2" key="1">
    <citation type="journal article" date="2013" name="Genome Announc.">
        <title>Draft genome sequences for three mercury-methylating, sulfate-reducing bacteria.</title>
        <authorList>
            <person name="Brown S.D."/>
            <person name="Hurt R.A.Jr."/>
            <person name="Gilmour C.C."/>
            <person name="Elias D.A."/>
        </authorList>
    </citation>
    <scope>NUCLEOTIDE SEQUENCE [LARGE SCALE GENOMIC DNA]</scope>
    <source>
        <strain evidence="1 2">DSM 16529</strain>
    </source>
</reference>
<dbReference type="STRING" id="1121439.dsat_2113"/>
<accession>S7TDX6</accession>
<dbReference type="AlphaFoldDB" id="S7TDX6"/>
<sequence length="202" mass="21783">MFFPAPSRRLRAAASVFDPCTSGWNFAGWGTNGAYSSGYIQCNANYNASTYNASASKQLIPAGSWRAVSVKARVFIEDYLTASGVKNGARAFGMQWNGFRVWVGSNNNGTLPWLPGFATQFPAGSWQDIELVIDAVQGKGFGRCGMLYGEVSSSMDWPYVGGVPFMRATWGNNYVGGAADTGANANSRALVRFDDVEVTCYI</sequence>
<evidence type="ECO:0000313" key="1">
    <source>
        <dbReference type="EMBL" id="EPR35412.1"/>
    </source>
</evidence>